<reference evidence="2 3" key="1">
    <citation type="journal article" date="2012" name="J. Virol.">
        <title>Genome of Klebsiella sp.-Infecting Bacteriophage vB_KleM_RaK2.</title>
        <authorList>
            <person name="Simoliunas E."/>
            <person name="Kaliniene L."/>
            <person name="Truncaite L."/>
            <person name="Klausa V."/>
            <person name="Zajanckauskaite A."/>
            <person name="Meskys R."/>
        </authorList>
    </citation>
    <scope>NUCLEOTIDE SEQUENCE [LARGE SCALE GENOMIC DNA]</scope>
</reference>
<dbReference type="Proteomes" id="UP000007524">
    <property type="component" value="Segment"/>
</dbReference>
<keyword evidence="1" id="KW-0472">Membrane</keyword>
<evidence type="ECO:0000313" key="3">
    <source>
        <dbReference type="Proteomes" id="UP000007524"/>
    </source>
</evidence>
<gene>
    <name evidence="2" type="ORF">RaK2_00206</name>
</gene>
<keyword evidence="1" id="KW-1133">Transmembrane helix</keyword>
<sequence length="79" mass="9199">MIVLTMLIVNVILKNINSISRNMVWLIQSIFLTILTLLILFTPSMIYVYFGGSDPNIEFSCRVLGFIIWLTILLYIMRK</sequence>
<accession>H6X413</accession>
<proteinExistence type="predicted"/>
<keyword evidence="1" id="KW-0812">Transmembrane</keyword>
<dbReference type="EMBL" id="JQ513383">
    <property type="protein sequence ID" value="AFA44479.1"/>
    <property type="molecule type" value="Genomic_DNA"/>
</dbReference>
<evidence type="ECO:0000256" key="1">
    <source>
        <dbReference type="SAM" id="Phobius"/>
    </source>
</evidence>
<organism evidence="2 3">
    <name type="scientific">Klebsiella phage vB_KleM_RaK2</name>
    <dbReference type="NCBI Taxonomy" id="1147094"/>
    <lineage>
        <taxon>Viruses</taxon>
        <taxon>Duplodnaviria</taxon>
        <taxon>Heunggongvirae</taxon>
        <taxon>Uroviricota</taxon>
        <taxon>Caudoviricetes</taxon>
        <taxon>Alcyoneusvirus</taxon>
        <taxon>Alcyoneusvirus RaK2</taxon>
    </lineage>
</organism>
<feature type="transmembrane region" description="Helical" evidence="1">
    <location>
        <begin position="24"/>
        <end position="50"/>
    </location>
</feature>
<protein>
    <submittedName>
        <fullName evidence="2">Uncharacterized protein</fullName>
    </submittedName>
</protein>
<name>H6X413_9CAUD</name>
<dbReference type="GeneID" id="14012794"/>
<keyword evidence="3" id="KW-1185">Reference proteome</keyword>
<dbReference type="KEGG" id="vg:14012794"/>
<dbReference type="RefSeq" id="YP_007007361.1">
    <property type="nucleotide sequence ID" value="NC_019526.1"/>
</dbReference>
<evidence type="ECO:0000313" key="2">
    <source>
        <dbReference type="EMBL" id="AFA44479.1"/>
    </source>
</evidence>
<feature type="transmembrane region" description="Helical" evidence="1">
    <location>
        <begin position="56"/>
        <end position="76"/>
    </location>
</feature>